<evidence type="ECO:0000256" key="1">
    <source>
        <dbReference type="SAM" id="SignalP"/>
    </source>
</evidence>
<comment type="caution">
    <text evidence="2">The sequence shown here is derived from an EMBL/GenBank/DDBJ whole genome shotgun (WGS) entry which is preliminary data.</text>
</comment>
<evidence type="ECO:0008006" key="4">
    <source>
        <dbReference type="Google" id="ProtNLM"/>
    </source>
</evidence>
<evidence type="ECO:0000313" key="2">
    <source>
        <dbReference type="EMBL" id="GIF90325.1"/>
    </source>
</evidence>
<reference evidence="2 3" key="1">
    <citation type="submission" date="2021-01" db="EMBL/GenBank/DDBJ databases">
        <title>Whole genome shotgun sequence of Catellatospora chokoriensis NBRC 107358.</title>
        <authorList>
            <person name="Komaki H."/>
            <person name="Tamura T."/>
        </authorList>
    </citation>
    <scope>NUCLEOTIDE SEQUENCE [LARGE SCALE GENOMIC DNA]</scope>
    <source>
        <strain evidence="2 3">NBRC 107358</strain>
    </source>
</reference>
<accession>A0A8J3NRU6</accession>
<dbReference type="InterPro" id="IPR006311">
    <property type="entry name" value="TAT_signal"/>
</dbReference>
<organism evidence="2 3">
    <name type="scientific">Catellatospora chokoriensis</name>
    <dbReference type="NCBI Taxonomy" id="310353"/>
    <lineage>
        <taxon>Bacteria</taxon>
        <taxon>Bacillati</taxon>
        <taxon>Actinomycetota</taxon>
        <taxon>Actinomycetes</taxon>
        <taxon>Micromonosporales</taxon>
        <taxon>Micromonosporaceae</taxon>
        <taxon>Catellatospora</taxon>
    </lineage>
</organism>
<keyword evidence="1" id="KW-0732">Signal</keyword>
<sequence length="432" mass="46569">MRQPRRLFAAVAAILLGTTVAVTAAAPAAHAGTVSDFTLSWTAYPAADQIPMVKATMTSVFDDGNHQAVYNGTSCSGGKGSANPLFWYCFAATDGSSLRDGPEEDNDKDGVPDYPFDPSSWIPQGITSVSDALDDEDWNGKKGLLVGWYHSGDNGIRISAMNTATQRYRHLLLVNPYWNAALGRYDFKAVDVHAGGMVWYGDYLYVADTFWGIRVFSMKHIYDLGASSNGTTTCSGIGFVDTNDNGVRDKYCAATYKYAMVQVGMWQRPSASTSGQFCTGSANNPRFSYLSLDRAPTPDRLIVGEYCPSGQTSNGRVVAYNMNNGSTVTHQLNDGVPDAHWTLPVSNIQGAATNGSHFFLNQSKGHSSGAIHRALGGAGNGNQMTATASTPTPIGPEDLSIWRTSATLWSVTEHLHSGQQGRMIYAMAWTTW</sequence>
<dbReference type="Proteomes" id="UP000619293">
    <property type="component" value="Unassembled WGS sequence"/>
</dbReference>
<feature type="signal peptide" evidence="1">
    <location>
        <begin position="1"/>
        <end position="24"/>
    </location>
</feature>
<gene>
    <name evidence="2" type="ORF">Cch02nite_37690</name>
</gene>
<protein>
    <recommendedName>
        <fullName evidence="4">Secreted protein</fullName>
    </recommendedName>
</protein>
<keyword evidence="3" id="KW-1185">Reference proteome</keyword>
<dbReference type="EMBL" id="BONG01000022">
    <property type="protein sequence ID" value="GIF90325.1"/>
    <property type="molecule type" value="Genomic_DNA"/>
</dbReference>
<dbReference type="RefSeq" id="WP_191842857.1">
    <property type="nucleotide sequence ID" value="NZ_BAAALB010000028.1"/>
</dbReference>
<dbReference type="PROSITE" id="PS51318">
    <property type="entry name" value="TAT"/>
    <property type="match status" value="1"/>
</dbReference>
<proteinExistence type="predicted"/>
<name>A0A8J3NRU6_9ACTN</name>
<dbReference type="AlphaFoldDB" id="A0A8J3NRU6"/>
<evidence type="ECO:0000313" key="3">
    <source>
        <dbReference type="Proteomes" id="UP000619293"/>
    </source>
</evidence>
<feature type="chain" id="PRO_5035203105" description="Secreted protein" evidence="1">
    <location>
        <begin position="25"/>
        <end position="432"/>
    </location>
</feature>